<dbReference type="AlphaFoldDB" id="A0AAQ3QED5"/>
<feature type="compositionally biased region" description="Basic and acidic residues" evidence="2">
    <location>
        <begin position="47"/>
        <end position="58"/>
    </location>
</feature>
<dbReference type="PANTHER" id="PTHR31016:SF2">
    <property type="entry name" value="OS04G0228100 PROTEIN"/>
    <property type="match status" value="1"/>
</dbReference>
<proteinExistence type="predicted"/>
<feature type="compositionally biased region" description="Basic and acidic residues" evidence="2">
    <location>
        <begin position="20"/>
        <end position="35"/>
    </location>
</feature>
<dbReference type="Proteomes" id="UP001327560">
    <property type="component" value="Chromosome 6"/>
</dbReference>
<evidence type="ECO:0000313" key="3">
    <source>
        <dbReference type="EMBL" id="WOL09711.1"/>
    </source>
</evidence>
<sequence length="339" mass="37434">MEVSAAPAISPSSDKQLWSRLRDRVDSILEDRSPKASDPPASSSSRVDPERGKRLREGSELLMRGFDSVSSSLSQLSSTLISTQQRVSDLAKPPVSDALLKESPSSDSEEPKSKKLCSSAEFLDKYEANSCNEHKTSSPNSSTEKKHGVEESNESSKNRDDKITSDAIQSAALKKAKTLAVMMATKASFLSRELKSIKSELSFMQERCNLLEEENGRLQEVVDKGLRPEEDDLVRLQLEALLAEKSRLANDNANLVRENQCLHQLVEYHQLTSDVSATYEQAINGMCSDFSFPLTRLSTVFDDEEEQGSGDNNAPVTPSTSKLGLFPSLDEHLEIHHSD</sequence>
<feature type="region of interest" description="Disordered" evidence="2">
    <location>
        <begin position="302"/>
        <end position="324"/>
    </location>
</feature>
<gene>
    <name evidence="3" type="ORF">Cni_G18464</name>
</gene>
<feature type="region of interest" description="Disordered" evidence="2">
    <location>
        <begin position="131"/>
        <end position="163"/>
    </location>
</feature>
<feature type="region of interest" description="Disordered" evidence="2">
    <location>
        <begin position="73"/>
        <end position="116"/>
    </location>
</feature>
<evidence type="ECO:0000256" key="2">
    <source>
        <dbReference type="SAM" id="MobiDB-lite"/>
    </source>
</evidence>
<evidence type="ECO:0000256" key="1">
    <source>
        <dbReference type="SAM" id="Coils"/>
    </source>
</evidence>
<feature type="compositionally biased region" description="Basic and acidic residues" evidence="2">
    <location>
        <begin position="143"/>
        <end position="163"/>
    </location>
</feature>
<feature type="compositionally biased region" description="Low complexity" evidence="2">
    <location>
        <begin position="36"/>
        <end position="46"/>
    </location>
</feature>
<dbReference type="PANTHER" id="PTHR31016">
    <property type="entry name" value="OS04G0228100 PROTEIN"/>
    <property type="match status" value="1"/>
</dbReference>
<dbReference type="EMBL" id="CP136895">
    <property type="protein sequence ID" value="WOL09711.1"/>
    <property type="molecule type" value="Genomic_DNA"/>
</dbReference>
<feature type="coiled-coil region" evidence="1">
    <location>
        <begin position="187"/>
        <end position="258"/>
    </location>
</feature>
<organism evidence="3 4">
    <name type="scientific">Canna indica</name>
    <name type="common">Indian-shot</name>
    <dbReference type="NCBI Taxonomy" id="4628"/>
    <lineage>
        <taxon>Eukaryota</taxon>
        <taxon>Viridiplantae</taxon>
        <taxon>Streptophyta</taxon>
        <taxon>Embryophyta</taxon>
        <taxon>Tracheophyta</taxon>
        <taxon>Spermatophyta</taxon>
        <taxon>Magnoliopsida</taxon>
        <taxon>Liliopsida</taxon>
        <taxon>Zingiberales</taxon>
        <taxon>Cannaceae</taxon>
        <taxon>Canna</taxon>
    </lineage>
</organism>
<feature type="compositionally biased region" description="Polar residues" evidence="2">
    <location>
        <begin position="309"/>
        <end position="322"/>
    </location>
</feature>
<feature type="region of interest" description="Disordered" evidence="2">
    <location>
        <begin position="1"/>
        <end position="58"/>
    </location>
</feature>
<keyword evidence="1" id="KW-0175">Coiled coil</keyword>
<feature type="compositionally biased region" description="Low complexity" evidence="2">
    <location>
        <begin position="73"/>
        <end position="85"/>
    </location>
</feature>
<accession>A0AAQ3QED5</accession>
<evidence type="ECO:0000313" key="4">
    <source>
        <dbReference type="Proteomes" id="UP001327560"/>
    </source>
</evidence>
<reference evidence="3 4" key="1">
    <citation type="submission" date="2023-10" db="EMBL/GenBank/DDBJ databases">
        <title>Chromosome-scale genome assembly provides insights into flower coloration mechanisms of Canna indica.</title>
        <authorList>
            <person name="Li C."/>
        </authorList>
    </citation>
    <scope>NUCLEOTIDE SEQUENCE [LARGE SCALE GENOMIC DNA]</scope>
    <source>
        <tissue evidence="3">Flower</tissue>
    </source>
</reference>
<name>A0AAQ3QED5_9LILI</name>
<protein>
    <submittedName>
        <fullName evidence="3">Uncharacterized protein</fullName>
    </submittedName>
</protein>
<keyword evidence="4" id="KW-1185">Reference proteome</keyword>